<dbReference type="RefSeq" id="XP_001312171.1">
    <property type="nucleotide sequence ID" value="XM_001312170.1"/>
</dbReference>
<dbReference type="STRING" id="5722.A2F774"/>
<reference evidence="2" key="2">
    <citation type="journal article" date="2007" name="Science">
        <title>Draft genome sequence of the sexually transmitted pathogen Trichomonas vaginalis.</title>
        <authorList>
            <person name="Carlton J.M."/>
            <person name="Hirt R.P."/>
            <person name="Silva J.C."/>
            <person name="Delcher A.L."/>
            <person name="Schatz M."/>
            <person name="Zhao Q."/>
            <person name="Wortman J.R."/>
            <person name="Bidwell S.L."/>
            <person name="Alsmark U.C.M."/>
            <person name="Besteiro S."/>
            <person name="Sicheritz-Ponten T."/>
            <person name="Noel C.J."/>
            <person name="Dacks J.B."/>
            <person name="Foster P.G."/>
            <person name="Simillion C."/>
            <person name="Van de Peer Y."/>
            <person name="Miranda-Saavedra D."/>
            <person name="Barton G.J."/>
            <person name="Westrop G.D."/>
            <person name="Mueller S."/>
            <person name="Dessi D."/>
            <person name="Fiori P.L."/>
            <person name="Ren Q."/>
            <person name="Paulsen I."/>
            <person name="Zhang H."/>
            <person name="Bastida-Corcuera F.D."/>
            <person name="Simoes-Barbosa A."/>
            <person name="Brown M.T."/>
            <person name="Hayes R.D."/>
            <person name="Mukherjee M."/>
            <person name="Okumura C.Y."/>
            <person name="Schneider R."/>
            <person name="Smith A.J."/>
            <person name="Vanacova S."/>
            <person name="Villalvazo M."/>
            <person name="Haas B.J."/>
            <person name="Pertea M."/>
            <person name="Feldblyum T.V."/>
            <person name="Utterback T.R."/>
            <person name="Shu C.L."/>
            <person name="Osoegawa K."/>
            <person name="de Jong P.J."/>
            <person name="Hrdy I."/>
            <person name="Horvathova L."/>
            <person name="Zubacova Z."/>
            <person name="Dolezal P."/>
            <person name="Malik S.B."/>
            <person name="Logsdon J.M. Jr."/>
            <person name="Henze K."/>
            <person name="Gupta A."/>
            <person name="Wang C.C."/>
            <person name="Dunne R.L."/>
            <person name="Upcroft J.A."/>
            <person name="Upcroft P."/>
            <person name="White O."/>
            <person name="Salzberg S.L."/>
            <person name="Tang P."/>
            <person name="Chiu C.-H."/>
            <person name="Lee Y.-S."/>
            <person name="Embley T.M."/>
            <person name="Coombs G.H."/>
            <person name="Mottram J.C."/>
            <person name="Tachezy J."/>
            <person name="Fraser-Liggett C.M."/>
            <person name="Johnson P.J."/>
        </authorList>
    </citation>
    <scope>NUCLEOTIDE SEQUENCE [LARGE SCALE GENOMIC DNA]</scope>
    <source>
        <strain evidence="2">G3</strain>
    </source>
</reference>
<dbReference type="Gene3D" id="3.30.760.10">
    <property type="entry name" value="RNA Cap, Translation Initiation Factor Eif4e"/>
    <property type="match status" value="1"/>
</dbReference>
<evidence type="ECO:0000313" key="3">
    <source>
        <dbReference type="Proteomes" id="UP000001542"/>
    </source>
</evidence>
<dbReference type="SUPFAM" id="SSF55418">
    <property type="entry name" value="eIF4e-like"/>
    <property type="match status" value="1"/>
</dbReference>
<evidence type="ECO:0000313" key="2">
    <source>
        <dbReference type="EMBL" id="EAX99241.1"/>
    </source>
</evidence>
<proteinExistence type="inferred from homology"/>
<dbReference type="SMR" id="A2F774"/>
<dbReference type="OrthoDB" id="590761at2759"/>
<dbReference type="Pfam" id="PF01652">
    <property type="entry name" value="IF4E"/>
    <property type="match status" value="1"/>
</dbReference>
<protein>
    <recommendedName>
        <fullName evidence="4">Eukaryotic initiation factor 4E family protein</fullName>
    </recommendedName>
</protein>
<dbReference type="InterPro" id="IPR001040">
    <property type="entry name" value="TIF_eIF_4E"/>
</dbReference>
<comment type="similarity">
    <text evidence="1">Belongs to the eukaryotic initiation factor 4E family.</text>
</comment>
<organism evidence="2 3">
    <name type="scientific">Trichomonas vaginalis (strain ATCC PRA-98 / G3)</name>
    <dbReference type="NCBI Taxonomy" id="412133"/>
    <lineage>
        <taxon>Eukaryota</taxon>
        <taxon>Metamonada</taxon>
        <taxon>Parabasalia</taxon>
        <taxon>Trichomonadida</taxon>
        <taxon>Trichomonadidae</taxon>
        <taxon>Trichomonas</taxon>
    </lineage>
</organism>
<dbReference type="VEuPathDB" id="TrichDB:TVAG_296250"/>
<keyword evidence="3" id="KW-1185">Reference proteome</keyword>
<dbReference type="GO" id="GO:0016281">
    <property type="term" value="C:eukaryotic translation initiation factor 4F complex"/>
    <property type="evidence" value="ECO:0000318"/>
    <property type="project" value="GO_Central"/>
</dbReference>
<dbReference type="GO" id="GO:0003743">
    <property type="term" value="F:translation initiation factor activity"/>
    <property type="evidence" value="ECO:0000318"/>
    <property type="project" value="GO_Central"/>
</dbReference>
<keyword evidence="1" id="KW-0396">Initiation factor</keyword>
<keyword evidence="1" id="KW-0648">Protein biosynthesis</keyword>
<dbReference type="PANTHER" id="PTHR11960">
    <property type="entry name" value="EUKARYOTIC TRANSLATION INITIATION FACTOR 4E RELATED"/>
    <property type="match status" value="1"/>
</dbReference>
<dbReference type="GO" id="GO:0006413">
    <property type="term" value="P:translational initiation"/>
    <property type="evidence" value="ECO:0000318"/>
    <property type="project" value="GO_Central"/>
</dbReference>
<dbReference type="KEGG" id="tva:4757046"/>
<accession>A2F774</accession>
<reference evidence="2" key="1">
    <citation type="submission" date="2006-10" db="EMBL/GenBank/DDBJ databases">
        <authorList>
            <person name="Amadeo P."/>
            <person name="Zhao Q."/>
            <person name="Wortman J."/>
            <person name="Fraser-Liggett C."/>
            <person name="Carlton J."/>
        </authorList>
    </citation>
    <scope>NUCLEOTIDE SEQUENCE</scope>
    <source>
        <strain evidence="2">G3</strain>
    </source>
</reference>
<dbReference type="AlphaFoldDB" id="A2F774"/>
<name>A2F774_TRIV3</name>
<dbReference type="VEuPathDB" id="TrichDB:TVAGG3_0162150"/>
<gene>
    <name evidence="2" type="ORF">TVAG_296250</name>
</gene>
<evidence type="ECO:0000256" key="1">
    <source>
        <dbReference type="RuleBase" id="RU004374"/>
    </source>
</evidence>
<keyword evidence="1" id="KW-0694">RNA-binding</keyword>
<dbReference type="InterPro" id="IPR023398">
    <property type="entry name" value="TIF_eIF4e-like"/>
</dbReference>
<evidence type="ECO:0008006" key="4">
    <source>
        <dbReference type="Google" id="ProtNLM"/>
    </source>
</evidence>
<dbReference type="Proteomes" id="UP000001542">
    <property type="component" value="Unassembled WGS sequence"/>
</dbReference>
<dbReference type="InParanoid" id="A2F774"/>
<dbReference type="PANTHER" id="PTHR11960:SF18">
    <property type="entry name" value="EUKARYOTIC TRANSLATION INITIATION FACTOR 4E HOMOLOGOUS PROTEIN, ISOFORM B"/>
    <property type="match status" value="1"/>
</dbReference>
<dbReference type="GO" id="GO:0000340">
    <property type="term" value="F:RNA 7-methylguanosine cap binding"/>
    <property type="evidence" value="ECO:0000318"/>
    <property type="project" value="GO_Central"/>
</dbReference>
<dbReference type="EMBL" id="DS113644">
    <property type="protein sequence ID" value="EAX99241.1"/>
    <property type="molecule type" value="Genomic_DNA"/>
</dbReference>
<sequence>MSHPLSLIWSVFYKIENEEEPEKAGLHTLGRFESLEQFWDLYTHLKKPNEVPDLLVGFFNKSFKMDPFDPNLENGGILMIPIPKELLLYQWERLIFAGVGGRLDKGVAGFTLKYNEAIISIWVQDKRLMDFVEDNIVDVLGIDDDVQITRASIT</sequence>